<feature type="transmembrane region" description="Helical" evidence="1">
    <location>
        <begin position="42"/>
        <end position="63"/>
    </location>
</feature>
<keyword evidence="1" id="KW-0472">Membrane</keyword>
<comment type="caution">
    <text evidence="2">The sequence shown here is derived from an EMBL/GenBank/DDBJ whole genome shotgun (WGS) entry which is preliminary data.</text>
</comment>
<dbReference type="EMBL" id="BGPR01003798">
    <property type="protein sequence ID" value="GBM92551.1"/>
    <property type="molecule type" value="Genomic_DNA"/>
</dbReference>
<evidence type="ECO:0000313" key="2">
    <source>
        <dbReference type="EMBL" id="GBM92551.1"/>
    </source>
</evidence>
<keyword evidence="3" id="KW-1185">Reference proteome</keyword>
<dbReference type="AlphaFoldDB" id="A0A4Y2JQ72"/>
<organism evidence="2 3">
    <name type="scientific">Araneus ventricosus</name>
    <name type="common">Orbweaver spider</name>
    <name type="synonym">Epeira ventricosa</name>
    <dbReference type="NCBI Taxonomy" id="182803"/>
    <lineage>
        <taxon>Eukaryota</taxon>
        <taxon>Metazoa</taxon>
        <taxon>Ecdysozoa</taxon>
        <taxon>Arthropoda</taxon>
        <taxon>Chelicerata</taxon>
        <taxon>Arachnida</taxon>
        <taxon>Araneae</taxon>
        <taxon>Araneomorphae</taxon>
        <taxon>Entelegynae</taxon>
        <taxon>Araneoidea</taxon>
        <taxon>Araneidae</taxon>
        <taxon>Araneus</taxon>
    </lineage>
</organism>
<dbReference type="Proteomes" id="UP000499080">
    <property type="component" value="Unassembled WGS sequence"/>
</dbReference>
<feature type="transmembrane region" description="Helical" evidence="1">
    <location>
        <begin position="12"/>
        <end position="30"/>
    </location>
</feature>
<gene>
    <name evidence="2" type="ORF">AVEN_272844_1</name>
</gene>
<name>A0A4Y2JQ72_ARAVE</name>
<keyword evidence="1" id="KW-0812">Transmembrane</keyword>
<accession>A0A4Y2JQ72</accession>
<protein>
    <submittedName>
        <fullName evidence="2">Uncharacterized protein</fullName>
    </submittedName>
</protein>
<sequence>MAKRSKAPDSRYLYLSDCYVLVPVPISLLCPGTGTCLSVMPWYLYLSVCDILVLYLAVCYVVVPVPVCLVCPGTCTYLSVMSWYLSVCHVLVPVPVCLLCC</sequence>
<reference evidence="2 3" key="1">
    <citation type="journal article" date="2019" name="Sci. Rep.">
        <title>Orb-weaving spider Araneus ventricosus genome elucidates the spidroin gene catalogue.</title>
        <authorList>
            <person name="Kono N."/>
            <person name="Nakamura H."/>
            <person name="Ohtoshi R."/>
            <person name="Moran D.A.P."/>
            <person name="Shinohara A."/>
            <person name="Yoshida Y."/>
            <person name="Fujiwara M."/>
            <person name="Mori M."/>
            <person name="Tomita M."/>
            <person name="Arakawa K."/>
        </authorList>
    </citation>
    <scope>NUCLEOTIDE SEQUENCE [LARGE SCALE GENOMIC DNA]</scope>
</reference>
<keyword evidence="1" id="KW-1133">Transmembrane helix</keyword>
<evidence type="ECO:0000313" key="3">
    <source>
        <dbReference type="Proteomes" id="UP000499080"/>
    </source>
</evidence>
<proteinExistence type="predicted"/>
<evidence type="ECO:0000256" key="1">
    <source>
        <dbReference type="SAM" id="Phobius"/>
    </source>
</evidence>